<dbReference type="RefSeq" id="WP_279964251.1">
    <property type="nucleotide sequence ID" value="NZ_CP122537.1"/>
</dbReference>
<gene>
    <name evidence="1" type="ORF">P8627_11525</name>
</gene>
<proteinExistence type="predicted"/>
<keyword evidence="2" id="KW-1185">Reference proteome</keyword>
<evidence type="ECO:0008006" key="3">
    <source>
        <dbReference type="Google" id="ProtNLM"/>
    </source>
</evidence>
<organism evidence="1 2">
    <name type="scientific">Jannaschia ovalis</name>
    <dbReference type="NCBI Taxonomy" id="3038773"/>
    <lineage>
        <taxon>Bacteria</taxon>
        <taxon>Pseudomonadati</taxon>
        <taxon>Pseudomonadota</taxon>
        <taxon>Alphaproteobacteria</taxon>
        <taxon>Rhodobacterales</taxon>
        <taxon>Roseobacteraceae</taxon>
        <taxon>Jannaschia</taxon>
    </lineage>
</organism>
<reference evidence="1 2" key="1">
    <citation type="submission" date="2023-04" db="EMBL/GenBank/DDBJ databases">
        <title>Jannaschia ovalis sp. nov., a marine bacterium isolated from sea tidal flat.</title>
        <authorList>
            <person name="Kwon D.Y."/>
            <person name="Kim J.-J."/>
        </authorList>
    </citation>
    <scope>NUCLEOTIDE SEQUENCE [LARGE SCALE GENOMIC DNA]</scope>
    <source>
        <strain evidence="1 2">GRR-S6-38</strain>
    </source>
</reference>
<evidence type="ECO:0000313" key="2">
    <source>
        <dbReference type="Proteomes" id="UP001243420"/>
    </source>
</evidence>
<evidence type="ECO:0000313" key="1">
    <source>
        <dbReference type="EMBL" id="WGH77668.1"/>
    </source>
</evidence>
<sequence length="158" mass="16857">MTLAVLAAAPASAGQRYLGVFVGSQHIGSDAYNDFNPGLTYGYRWPVGTGSTEWHVEGGVFFNSYEEVSPIAVVGLSTGVAELGGGEIRLGASVGIARYAELSEIVERKYDIPTFGDYLPVAALTGSYRRNGVAYRLSVLPYGEDVEAVVNFSLAFDF</sequence>
<name>A0ABY8LBV4_9RHOB</name>
<accession>A0ABY8LBV4</accession>
<dbReference type="Proteomes" id="UP001243420">
    <property type="component" value="Chromosome"/>
</dbReference>
<dbReference type="Gene3D" id="2.40.160.20">
    <property type="match status" value="1"/>
</dbReference>
<protein>
    <recommendedName>
        <fullName evidence="3">Lipid A 3-O-deacylase (PagL)</fullName>
    </recommendedName>
</protein>
<dbReference type="EMBL" id="CP122537">
    <property type="protein sequence ID" value="WGH77668.1"/>
    <property type="molecule type" value="Genomic_DNA"/>
</dbReference>